<sequence length="438" mass="49577">MSVSSYAGTRVTEAGWKPPRVPLHRAQNDPQWFYANFVAKRLPCILFDDTLADGAAEVGDKRPRQDATCEWFEQIRKTCGNLQVLRESPAANERTLQLEQRSDTDERFGLGRKVASRISLNDFLDIMEGRLNAHSELTRSNIYMTTQYEDEEEDDDDDIDDEACLMRNPFMPPLLAIQDKLPARPPIIGKLVPWSINLWCGYAPMSSRPSSSGLHHDAHDNLFILLHGKKTFALLSPERVLEVLMYGSVEHVMPNGRIVYKSASHIQVRQDGMDRKTELRLLLQHWQSQLDVLCDSNDADAIQKIEDALDETLDQLASLDQGLGDESQHSGDGESSVTSPRRPEKAESPHPDSFARENFEELLKRSPGVHWGQAELQAKRNEILYLPAGWMHEVSSSGGLHLAVNYWFHPPVFGAPFDRPYGDSNVSFEMILPESMRQ</sequence>
<evidence type="ECO:0000313" key="3">
    <source>
        <dbReference type="EMBL" id="KAA8495831.1"/>
    </source>
</evidence>
<dbReference type="PROSITE" id="PS51184">
    <property type="entry name" value="JMJC"/>
    <property type="match status" value="1"/>
</dbReference>
<evidence type="ECO:0000313" key="4">
    <source>
        <dbReference type="Proteomes" id="UP000324585"/>
    </source>
</evidence>
<dbReference type="EMBL" id="VRMN01000003">
    <property type="protein sequence ID" value="KAA8495831.1"/>
    <property type="molecule type" value="Genomic_DNA"/>
</dbReference>
<organism evidence="3 4">
    <name type="scientific">Porphyridium purpureum</name>
    <name type="common">Red alga</name>
    <name type="synonym">Porphyridium cruentum</name>
    <dbReference type="NCBI Taxonomy" id="35688"/>
    <lineage>
        <taxon>Eukaryota</taxon>
        <taxon>Rhodophyta</taxon>
        <taxon>Bangiophyceae</taxon>
        <taxon>Porphyridiales</taxon>
        <taxon>Porphyridiaceae</taxon>
        <taxon>Porphyridium</taxon>
    </lineage>
</organism>
<dbReference type="Gene3D" id="2.60.120.10">
    <property type="entry name" value="Jelly Rolls"/>
    <property type="match status" value="2"/>
</dbReference>
<reference evidence="4" key="1">
    <citation type="journal article" date="2019" name="Nat. Commun.">
        <title>Expansion of phycobilisome linker gene families in mesophilic red algae.</title>
        <authorList>
            <person name="Lee J."/>
            <person name="Kim D."/>
            <person name="Bhattacharya D."/>
            <person name="Yoon H.S."/>
        </authorList>
    </citation>
    <scope>NUCLEOTIDE SEQUENCE [LARGE SCALE GENOMIC DNA]</scope>
    <source>
        <strain evidence="4">CCMP 1328</strain>
    </source>
</reference>
<accession>A0A5J4YWC5</accession>
<dbReference type="AlphaFoldDB" id="A0A5J4YWC5"/>
<feature type="compositionally biased region" description="Basic and acidic residues" evidence="1">
    <location>
        <begin position="341"/>
        <end position="355"/>
    </location>
</feature>
<dbReference type="InterPro" id="IPR041667">
    <property type="entry name" value="Cupin_8"/>
</dbReference>
<dbReference type="PANTHER" id="PTHR12461">
    <property type="entry name" value="HYPOXIA-INDUCIBLE FACTOR 1 ALPHA INHIBITOR-RELATED"/>
    <property type="match status" value="1"/>
</dbReference>
<evidence type="ECO:0000256" key="1">
    <source>
        <dbReference type="SAM" id="MobiDB-lite"/>
    </source>
</evidence>
<feature type="region of interest" description="Disordered" evidence="1">
    <location>
        <begin position="322"/>
        <end position="355"/>
    </location>
</feature>
<dbReference type="SUPFAM" id="SSF51197">
    <property type="entry name" value="Clavaminate synthase-like"/>
    <property type="match status" value="1"/>
</dbReference>
<gene>
    <name evidence="3" type="ORF">FVE85_1986</name>
</gene>
<dbReference type="InterPro" id="IPR014710">
    <property type="entry name" value="RmlC-like_jellyroll"/>
</dbReference>
<dbReference type="PANTHER" id="PTHR12461:SF100">
    <property type="entry name" value="JMJC DOMAIN-CONTAINING PROTEIN 4"/>
    <property type="match status" value="1"/>
</dbReference>
<feature type="domain" description="JmjC" evidence="2">
    <location>
        <begin position="170"/>
        <end position="425"/>
    </location>
</feature>
<dbReference type="InterPro" id="IPR003347">
    <property type="entry name" value="JmjC_dom"/>
</dbReference>
<evidence type="ECO:0000259" key="2">
    <source>
        <dbReference type="PROSITE" id="PS51184"/>
    </source>
</evidence>
<name>A0A5J4YWC5_PORPP</name>
<dbReference type="OrthoDB" id="415358at2759"/>
<keyword evidence="4" id="KW-1185">Reference proteome</keyword>
<proteinExistence type="predicted"/>
<protein>
    <submittedName>
        <fullName evidence="3">JmjC domain-containing protein 4</fullName>
    </submittedName>
</protein>
<dbReference type="Pfam" id="PF13621">
    <property type="entry name" value="Cupin_8"/>
    <property type="match status" value="1"/>
</dbReference>
<dbReference type="Proteomes" id="UP000324585">
    <property type="component" value="Unassembled WGS sequence"/>
</dbReference>
<comment type="caution">
    <text evidence="3">The sequence shown here is derived from an EMBL/GenBank/DDBJ whole genome shotgun (WGS) entry which is preliminary data.</text>
</comment>